<feature type="region of interest" description="Disordered" evidence="1">
    <location>
        <begin position="67"/>
        <end position="111"/>
    </location>
</feature>
<protein>
    <submittedName>
        <fullName evidence="2">Uncharacterized protein</fullName>
    </submittedName>
</protein>
<organism evidence="2 3">
    <name type="scientific">Circinella minor</name>
    <dbReference type="NCBI Taxonomy" id="1195481"/>
    <lineage>
        <taxon>Eukaryota</taxon>
        <taxon>Fungi</taxon>
        <taxon>Fungi incertae sedis</taxon>
        <taxon>Mucoromycota</taxon>
        <taxon>Mucoromycotina</taxon>
        <taxon>Mucoromycetes</taxon>
        <taxon>Mucorales</taxon>
        <taxon>Lichtheimiaceae</taxon>
        <taxon>Circinella</taxon>
    </lineage>
</organism>
<keyword evidence="3" id="KW-1185">Reference proteome</keyword>
<proteinExistence type="predicted"/>
<evidence type="ECO:0000313" key="3">
    <source>
        <dbReference type="Proteomes" id="UP000646827"/>
    </source>
</evidence>
<feature type="compositionally biased region" description="Acidic residues" evidence="1">
    <location>
        <begin position="85"/>
        <end position="111"/>
    </location>
</feature>
<name>A0A8H7VPE2_9FUNG</name>
<accession>A0A8H7VPE2</accession>
<evidence type="ECO:0000256" key="1">
    <source>
        <dbReference type="SAM" id="MobiDB-lite"/>
    </source>
</evidence>
<reference evidence="2 3" key="1">
    <citation type="submission" date="2020-12" db="EMBL/GenBank/DDBJ databases">
        <title>Metabolic potential, ecology and presence of endohyphal bacteria is reflected in genomic diversity of Mucoromycotina.</title>
        <authorList>
            <person name="Muszewska A."/>
            <person name="Okrasinska A."/>
            <person name="Steczkiewicz K."/>
            <person name="Drgas O."/>
            <person name="Orlowska M."/>
            <person name="Perlinska-Lenart U."/>
            <person name="Aleksandrzak-Piekarczyk T."/>
            <person name="Szatraj K."/>
            <person name="Zielenkiewicz U."/>
            <person name="Pilsyk S."/>
            <person name="Malc E."/>
            <person name="Mieczkowski P."/>
            <person name="Kruszewska J.S."/>
            <person name="Biernat P."/>
            <person name="Pawlowska J."/>
        </authorList>
    </citation>
    <scope>NUCLEOTIDE SEQUENCE [LARGE SCALE GENOMIC DNA]</scope>
    <source>
        <strain evidence="2 3">CBS 142.35</strain>
    </source>
</reference>
<dbReference type="EMBL" id="JAEPRB010000052">
    <property type="protein sequence ID" value="KAG2223913.1"/>
    <property type="molecule type" value="Genomic_DNA"/>
</dbReference>
<feature type="compositionally biased region" description="Polar residues" evidence="1">
    <location>
        <begin position="18"/>
        <end position="31"/>
    </location>
</feature>
<feature type="region of interest" description="Disordered" evidence="1">
    <location>
        <begin position="1"/>
        <end position="31"/>
    </location>
</feature>
<dbReference type="AlphaFoldDB" id="A0A8H7VPE2"/>
<gene>
    <name evidence="2" type="ORF">INT45_009365</name>
</gene>
<evidence type="ECO:0000313" key="2">
    <source>
        <dbReference type="EMBL" id="KAG2223913.1"/>
    </source>
</evidence>
<dbReference type="Proteomes" id="UP000646827">
    <property type="component" value="Unassembled WGS sequence"/>
</dbReference>
<comment type="caution">
    <text evidence="2">The sequence shown here is derived from an EMBL/GenBank/DDBJ whole genome shotgun (WGS) entry which is preliminary data.</text>
</comment>
<sequence>MIAFGDENSAEASDSRNHVNNGVVNTESISSRTIAIESSAMESASYESASTSEALTVLEELATVGELLEEQNPEETVIDRNVGDVGDDDDEAEEANMAIPEEDERAGEDEDSVLEEYFRKIQDRIRAEMYHNADQFSQAH</sequence>